<organism evidence="1 2">
    <name type="scientific">Gigaspora margarita</name>
    <dbReference type="NCBI Taxonomy" id="4874"/>
    <lineage>
        <taxon>Eukaryota</taxon>
        <taxon>Fungi</taxon>
        <taxon>Fungi incertae sedis</taxon>
        <taxon>Mucoromycota</taxon>
        <taxon>Glomeromycotina</taxon>
        <taxon>Glomeromycetes</taxon>
        <taxon>Diversisporales</taxon>
        <taxon>Gigasporaceae</taxon>
        <taxon>Gigaspora</taxon>
    </lineage>
</organism>
<evidence type="ECO:0000313" key="2">
    <source>
        <dbReference type="Proteomes" id="UP000439903"/>
    </source>
</evidence>
<accession>A0A8H3WZL5</accession>
<reference evidence="1 2" key="1">
    <citation type="journal article" date="2019" name="Environ. Microbiol.">
        <title>At the nexus of three kingdoms: the genome of the mycorrhizal fungus Gigaspora margarita provides insights into plant, endobacterial and fungal interactions.</title>
        <authorList>
            <person name="Venice F."/>
            <person name="Ghignone S."/>
            <person name="Salvioli di Fossalunga A."/>
            <person name="Amselem J."/>
            <person name="Novero M."/>
            <person name="Xianan X."/>
            <person name="Sedzielewska Toro K."/>
            <person name="Morin E."/>
            <person name="Lipzen A."/>
            <person name="Grigoriev I.V."/>
            <person name="Henrissat B."/>
            <person name="Martin F.M."/>
            <person name="Bonfante P."/>
        </authorList>
    </citation>
    <scope>NUCLEOTIDE SEQUENCE [LARGE SCALE GENOMIC DNA]</scope>
    <source>
        <strain evidence="1 2">BEG34</strain>
    </source>
</reference>
<name>A0A8H3WZL5_GIGMA</name>
<dbReference type="OrthoDB" id="10477108at2759"/>
<sequence>MEENVLLFEENSAELFGENILEYETFDENSIKPKVFDETSSCITASSSINANSSKSIVHPSKRQRTDPIWSIIDETGEKNYCKICRTEYSKDMEITTIKSYFKSRHPKD</sequence>
<evidence type="ECO:0000313" key="1">
    <source>
        <dbReference type="EMBL" id="KAF0376323.1"/>
    </source>
</evidence>
<gene>
    <name evidence="1" type="ORF">F8M41_012691</name>
</gene>
<keyword evidence="2" id="KW-1185">Reference proteome</keyword>
<protein>
    <submittedName>
        <fullName evidence="1">Zinc finger bed domain-containing protein ricesleeper 2-like</fullName>
    </submittedName>
</protein>
<proteinExistence type="predicted"/>
<dbReference type="EMBL" id="WTPW01002579">
    <property type="protein sequence ID" value="KAF0376323.1"/>
    <property type="molecule type" value="Genomic_DNA"/>
</dbReference>
<comment type="caution">
    <text evidence="1">The sequence shown here is derived from an EMBL/GenBank/DDBJ whole genome shotgun (WGS) entry which is preliminary data.</text>
</comment>
<dbReference type="AlphaFoldDB" id="A0A8H3WZL5"/>
<dbReference type="Proteomes" id="UP000439903">
    <property type="component" value="Unassembled WGS sequence"/>
</dbReference>